<evidence type="ECO:0000313" key="1">
    <source>
        <dbReference type="EMBL" id="KAK2140184.1"/>
    </source>
</evidence>
<evidence type="ECO:0008006" key="3">
    <source>
        <dbReference type="Google" id="ProtNLM"/>
    </source>
</evidence>
<evidence type="ECO:0000313" key="2">
    <source>
        <dbReference type="Proteomes" id="UP001208570"/>
    </source>
</evidence>
<dbReference type="PANTHER" id="PTHR28589">
    <property type="entry name" value="28S RIBOSOMAL PROTEIN S34, MITOCHONDRIAL"/>
    <property type="match status" value="1"/>
</dbReference>
<dbReference type="InterPro" id="IPR032053">
    <property type="entry name" value="Ribosomal_mS34"/>
</dbReference>
<protein>
    <recommendedName>
        <fullName evidence="3">28S ribosomal protein S34, mitochondrial</fullName>
    </recommendedName>
</protein>
<dbReference type="Proteomes" id="UP001208570">
    <property type="component" value="Unassembled WGS sequence"/>
</dbReference>
<dbReference type="GO" id="GO:0003735">
    <property type="term" value="F:structural constituent of ribosome"/>
    <property type="evidence" value="ECO:0007669"/>
    <property type="project" value="InterPro"/>
</dbReference>
<dbReference type="Pfam" id="PF16053">
    <property type="entry name" value="MRP-S34"/>
    <property type="match status" value="1"/>
</dbReference>
<dbReference type="GO" id="GO:0005739">
    <property type="term" value="C:mitochondrion"/>
    <property type="evidence" value="ECO:0007669"/>
    <property type="project" value="InterPro"/>
</dbReference>
<sequence length="174" mass="20542">MSVKYIGRVTSFKGKRLFDILCRLKNFGTGRIVYRHVFNERYEEPSYYRITKIDPDMSDPTLKEWSDHLRGCAFGVRVFRGENFSERAIHSAYKADWRVVPKDEEEMFLNYEKRDRPRPVVSRQAPLPPLLQHFTALEYKESGRDPGEIRQLKIKIHNHPTNRAILEDSPRTSS</sequence>
<keyword evidence="2" id="KW-1185">Reference proteome</keyword>
<dbReference type="EMBL" id="JAODUP010001449">
    <property type="protein sequence ID" value="KAK2140184.1"/>
    <property type="molecule type" value="Genomic_DNA"/>
</dbReference>
<accession>A0AAD9MRB6</accession>
<dbReference type="AlphaFoldDB" id="A0AAD9MRB6"/>
<gene>
    <name evidence="1" type="ORF">LSH36_1449g00042</name>
</gene>
<comment type="caution">
    <text evidence="1">The sequence shown here is derived from an EMBL/GenBank/DDBJ whole genome shotgun (WGS) entry which is preliminary data.</text>
</comment>
<dbReference type="PANTHER" id="PTHR28589:SF1">
    <property type="entry name" value="SMALL RIBOSOMAL SUBUNIT PROTEIN MS34"/>
    <property type="match status" value="1"/>
</dbReference>
<reference evidence="1" key="1">
    <citation type="journal article" date="2023" name="Mol. Biol. Evol.">
        <title>Third-Generation Sequencing Reveals the Adaptive Role of the Epigenome in Three Deep-Sea Polychaetes.</title>
        <authorList>
            <person name="Perez M."/>
            <person name="Aroh O."/>
            <person name="Sun Y."/>
            <person name="Lan Y."/>
            <person name="Juniper S.K."/>
            <person name="Young C.R."/>
            <person name="Angers B."/>
            <person name="Qian P.Y."/>
        </authorList>
    </citation>
    <scope>NUCLEOTIDE SEQUENCE</scope>
    <source>
        <strain evidence="1">P08H-3</strain>
    </source>
</reference>
<proteinExistence type="predicted"/>
<organism evidence="1 2">
    <name type="scientific">Paralvinella palmiformis</name>
    <dbReference type="NCBI Taxonomy" id="53620"/>
    <lineage>
        <taxon>Eukaryota</taxon>
        <taxon>Metazoa</taxon>
        <taxon>Spiralia</taxon>
        <taxon>Lophotrochozoa</taxon>
        <taxon>Annelida</taxon>
        <taxon>Polychaeta</taxon>
        <taxon>Sedentaria</taxon>
        <taxon>Canalipalpata</taxon>
        <taxon>Terebellida</taxon>
        <taxon>Terebelliformia</taxon>
        <taxon>Alvinellidae</taxon>
        <taxon>Paralvinella</taxon>
    </lineage>
</organism>
<name>A0AAD9MRB6_9ANNE</name>